<dbReference type="PROSITE" id="PS50836">
    <property type="entry name" value="DOMON"/>
    <property type="match status" value="3"/>
</dbReference>
<feature type="domain" description="DOMON" evidence="9">
    <location>
        <begin position="640"/>
        <end position="757"/>
    </location>
</feature>
<comment type="caution">
    <text evidence="5">Lacks conserved residue(s) required for the propagation of feature annotation.</text>
</comment>
<comment type="subcellular location">
    <subcellularLocation>
        <location evidence="1">Membrane</location>
    </subcellularLocation>
</comment>
<dbReference type="SUPFAM" id="SSF49344">
    <property type="entry name" value="CBD9-like"/>
    <property type="match status" value="1"/>
</dbReference>
<dbReference type="Gene3D" id="1.10.287.90">
    <property type="match status" value="1"/>
</dbReference>
<keyword evidence="3 7" id="KW-0472">Membrane</keyword>
<sequence>MIVVGYVVEMLMTQISVRASWQLSNVSHSTLLTIWKNSTTTTTTTTTTTRMNIVKISLLLLACFADLGISIRLIYPPERFPFFDFAPLSDISSSCDFSHFEKDFVTDVEAGSPLTITWIGDGNHVENITFELVDHDHQTTYTFDTFNARTKEQHGILLHIVELFIPNSVTCISCFLRIFGYTKNEKFESSCSDVQVKKTDVQPCSSRGKLIDGKCRCERLYYGQYCQFRDDCWNDEDCGGNGQCIRLEKNFFPKSLCFCNPGWFGSRCNLHSSDAKLSMKNPNLYRERTFAKDSKFYWRILEEQNEIEIVIRYPGRSWIAVGWKPDDEIERCPPEVNHYEEFKTVDESGQIKSGNVVPVEGKMANSNADAVSAEGRRNLDVFSGKVLETELPKLVTAGPSPNNFITDMTISVELPLETNAFQSTTISSEHCYGEMHWPSACTNDCTYRASWSYAEESDLIEFSIEAKLTPNSWTGIGFSSEQRADNVDMIMVKSVDGSLTVHDMHGRLEELVPDPVQNVIVAGELGSHEDGILRASFSRPRTTLDFLNDVQFTDNECFYMVFPVEGGKLDRDGSISQLASIIKFSGKKVCVKSCHTITNYIENRESEVVTFGKVYPFEMIISENCQTEYKYPSDCTNNDCEYMAKWKYNSDDDSVTFQISSKNLDRWTGIGFSRTGSMLNSDIIMGWVHDGMGVVTDRFAYGKHQPAIDKEQDIYDVEGRIDGDVQTITFTRNRTTTDYREDLPLTECLYFLFPVGGGSINAANDVDRLNPSTAIGYHDKLSPQISSEPICICTGPPSSSFRHKRQDTQAPMYLGCSDVIIGSVINDQCHIKAVVKGLQNETRTDQIIRSAIGYENDAQTTIIVRRRLSSPSNVMAPVRDERVTLLWAKGTIKPAAADADVNYYMDSASLYKHHELYQPNTYQSGIMSINFFEKPSYDQQSICGGQFTYPKACGETAPCKYEVQWERTGPKVQFTFKVKIARNHWTGIGFSENGKMAGSDAVIISVLDDGKIEITDRFISDYSEPTVDENQNIFDIDYTYNNGILRARFFRALTTDDMSKDISLEKCVYFLYPYDGGEINDDGSMKMHQNVPERSATQICLGHCHSDGTIIEKKQPEFNAPLSTSKQTRYRLRFTVLNHNFTQEMIGKNEQQNRQLLLHLENAIASVFRKKFENIDLHLSSLRYTIFALNIGRIMYIFAFTSDSKVDMILTSDGDLTTDELYDTILPAARRGPVENFQIDQNSVEIATLDQSPTAEEIRNYIIIAVVSLIVLAAIIFTIYILWRMRTRKKKVMYPPQMSGENAKHYVNYNYAPTYPMGAPLYPYYHHYQYSNTSTVTAHDKTPTPPRPTTARTDGFGATAAEQNKSKNTTTYGEWRNRIYGNRAVDGALQSGPPNNNRYQHSDSKSKPYVTYPNDPHNYYTLNGTSRLSRGPGSSVTSQGR</sequence>
<feature type="transmembrane region" description="Helical" evidence="7">
    <location>
        <begin position="56"/>
        <end position="75"/>
    </location>
</feature>
<dbReference type="InterPro" id="IPR000742">
    <property type="entry name" value="EGF"/>
</dbReference>
<dbReference type="EMBL" id="JYDL01000149">
    <property type="protein sequence ID" value="KRX14830.1"/>
    <property type="molecule type" value="Genomic_DNA"/>
</dbReference>
<evidence type="ECO:0000256" key="5">
    <source>
        <dbReference type="PROSITE-ProRule" id="PRU00076"/>
    </source>
</evidence>
<evidence type="ECO:0000256" key="1">
    <source>
        <dbReference type="ARBA" id="ARBA00004370"/>
    </source>
</evidence>
<name>A0A0V0RK25_9BILA</name>
<feature type="compositionally biased region" description="Polar residues" evidence="6">
    <location>
        <begin position="1361"/>
        <end position="1372"/>
    </location>
</feature>
<feature type="compositionally biased region" description="Polar residues" evidence="6">
    <location>
        <begin position="1420"/>
        <end position="1441"/>
    </location>
</feature>
<evidence type="ECO:0000256" key="6">
    <source>
        <dbReference type="SAM" id="MobiDB-lite"/>
    </source>
</evidence>
<dbReference type="Gene3D" id="2.10.25.10">
    <property type="entry name" value="Laminin"/>
    <property type="match status" value="1"/>
</dbReference>
<dbReference type="PANTHER" id="PTHR46901">
    <property type="entry name" value="GH04942P"/>
    <property type="match status" value="1"/>
</dbReference>
<evidence type="ECO:0000259" key="8">
    <source>
        <dbReference type="PROSITE" id="PS50026"/>
    </source>
</evidence>
<feature type="disulfide bond" evidence="5">
    <location>
        <begin position="259"/>
        <end position="268"/>
    </location>
</feature>
<evidence type="ECO:0000256" key="2">
    <source>
        <dbReference type="ARBA" id="ARBA00022692"/>
    </source>
</evidence>
<dbReference type="Pfam" id="PF03351">
    <property type="entry name" value="DOMON"/>
    <property type="match status" value="3"/>
</dbReference>
<protein>
    <recommendedName>
        <fullName evidence="4">Cytochrome c oxidase polypeptide II</fullName>
    </recommendedName>
</protein>
<dbReference type="OrthoDB" id="188511at2759"/>
<evidence type="ECO:0000256" key="4">
    <source>
        <dbReference type="ARBA" id="ARBA00031389"/>
    </source>
</evidence>
<evidence type="ECO:0000313" key="10">
    <source>
        <dbReference type="EMBL" id="KRX14830.1"/>
    </source>
</evidence>
<keyword evidence="2 7" id="KW-0812">Transmembrane</keyword>
<keyword evidence="5" id="KW-0245">EGF-like domain</keyword>
<dbReference type="GO" id="GO:0016020">
    <property type="term" value="C:membrane"/>
    <property type="evidence" value="ECO:0007669"/>
    <property type="project" value="UniProtKB-SubCell"/>
</dbReference>
<dbReference type="InterPro" id="IPR045266">
    <property type="entry name" value="DOH_DOMON"/>
</dbReference>
<evidence type="ECO:0000256" key="7">
    <source>
        <dbReference type="SAM" id="Phobius"/>
    </source>
</evidence>
<feature type="domain" description="DOMON" evidence="9">
    <location>
        <begin position="959"/>
        <end position="1076"/>
    </location>
</feature>
<accession>A0A0V0RK25</accession>
<organism evidence="10 11">
    <name type="scientific">Trichinella nelsoni</name>
    <dbReference type="NCBI Taxonomy" id="6336"/>
    <lineage>
        <taxon>Eukaryota</taxon>
        <taxon>Metazoa</taxon>
        <taxon>Ecdysozoa</taxon>
        <taxon>Nematoda</taxon>
        <taxon>Enoplea</taxon>
        <taxon>Dorylaimia</taxon>
        <taxon>Trichinellida</taxon>
        <taxon>Trichinellidae</taxon>
        <taxon>Trichinella</taxon>
    </lineage>
</organism>
<keyword evidence="5" id="KW-1015">Disulfide bond</keyword>
<evidence type="ECO:0000259" key="9">
    <source>
        <dbReference type="PROSITE" id="PS50836"/>
    </source>
</evidence>
<keyword evidence="11" id="KW-1185">Reference proteome</keyword>
<feature type="region of interest" description="Disordered" evidence="6">
    <location>
        <begin position="1336"/>
        <end position="1441"/>
    </location>
</feature>
<evidence type="ECO:0000313" key="11">
    <source>
        <dbReference type="Proteomes" id="UP000054630"/>
    </source>
</evidence>
<dbReference type="PROSITE" id="PS01186">
    <property type="entry name" value="EGF_2"/>
    <property type="match status" value="1"/>
</dbReference>
<feature type="domain" description="EGF-like" evidence="8">
    <location>
        <begin position="228"/>
        <end position="269"/>
    </location>
</feature>
<dbReference type="SMART" id="SM00664">
    <property type="entry name" value="DoH"/>
    <property type="match status" value="3"/>
</dbReference>
<dbReference type="CDD" id="cd09631">
    <property type="entry name" value="DOMON_DOH"/>
    <property type="match status" value="3"/>
</dbReference>
<proteinExistence type="predicted"/>
<gene>
    <name evidence="10" type="primary">Ten-a</name>
    <name evidence="10" type="ORF">T07_14172</name>
</gene>
<keyword evidence="7" id="KW-1133">Transmembrane helix</keyword>
<dbReference type="PANTHER" id="PTHR46901:SF2">
    <property type="entry name" value="GH04942P"/>
    <property type="match status" value="1"/>
</dbReference>
<dbReference type="STRING" id="6336.A0A0V0RK25"/>
<dbReference type="Proteomes" id="UP000054630">
    <property type="component" value="Unassembled WGS sequence"/>
</dbReference>
<dbReference type="InterPro" id="IPR005018">
    <property type="entry name" value="DOMON_domain"/>
</dbReference>
<dbReference type="Gene3D" id="2.60.40.1210">
    <property type="entry name" value="Cellobiose dehydrogenase, cytochrome domain"/>
    <property type="match status" value="1"/>
</dbReference>
<dbReference type="PROSITE" id="PS50026">
    <property type="entry name" value="EGF_3"/>
    <property type="match status" value="1"/>
</dbReference>
<feature type="domain" description="DOMON" evidence="9">
    <location>
        <begin position="445"/>
        <end position="566"/>
    </location>
</feature>
<dbReference type="InterPro" id="IPR036257">
    <property type="entry name" value="Cyt_c_oxidase_su2_TM_sf"/>
</dbReference>
<evidence type="ECO:0000256" key="3">
    <source>
        <dbReference type="ARBA" id="ARBA00023136"/>
    </source>
</evidence>
<feature type="transmembrane region" description="Helical" evidence="7">
    <location>
        <begin position="1261"/>
        <end position="1283"/>
    </location>
</feature>
<dbReference type="PROSITE" id="PS00022">
    <property type="entry name" value="EGF_1"/>
    <property type="match status" value="1"/>
</dbReference>
<reference evidence="10 11" key="1">
    <citation type="submission" date="2015-01" db="EMBL/GenBank/DDBJ databases">
        <title>Evolution of Trichinella species and genotypes.</title>
        <authorList>
            <person name="Korhonen P.K."/>
            <person name="Edoardo P."/>
            <person name="Giuseppe L.R."/>
            <person name="Gasser R.B."/>
        </authorList>
    </citation>
    <scope>NUCLEOTIDE SEQUENCE [LARGE SCALE GENOMIC DNA]</scope>
    <source>
        <strain evidence="10">ISS37</strain>
    </source>
</reference>
<comment type="caution">
    <text evidence="10">The sequence shown here is derived from an EMBL/GenBank/DDBJ whole genome shotgun (WGS) entry which is preliminary data.</text>
</comment>